<dbReference type="FunFam" id="3.40.50.2000:FF:000060">
    <property type="entry name" value="Glycosyltransferase"/>
    <property type="match status" value="1"/>
</dbReference>
<dbReference type="EMBL" id="VOIH02000006">
    <property type="protein sequence ID" value="KAF3445100.1"/>
    <property type="molecule type" value="Genomic_DNA"/>
</dbReference>
<dbReference type="AlphaFoldDB" id="A0A8K0MGQ1"/>
<comment type="similarity">
    <text evidence="1 4">Belongs to the UDP-glycosyltransferase family.</text>
</comment>
<accession>A0A8K0MGQ1</accession>
<evidence type="ECO:0000256" key="5">
    <source>
        <dbReference type="RuleBase" id="RU362057"/>
    </source>
</evidence>
<keyword evidence="2 4" id="KW-0328">Glycosyltransferase</keyword>
<dbReference type="OrthoDB" id="5835829at2759"/>
<evidence type="ECO:0000313" key="6">
    <source>
        <dbReference type="EMBL" id="KAF3445100.1"/>
    </source>
</evidence>
<evidence type="ECO:0000256" key="2">
    <source>
        <dbReference type="ARBA" id="ARBA00022676"/>
    </source>
</evidence>
<dbReference type="FunFam" id="3.40.50.2000:FF:000065">
    <property type="entry name" value="Glycosyltransferase"/>
    <property type="match status" value="1"/>
</dbReference>
<evidence type="ECO:0000256" key="4">
    <source>
        <dbReference type="RuleBase" id="RU003718"/>
    </source>
</evidence>
<dbReference type="EC" id="2.4.1.-" evidence="5"/>
<dbReference type="InterPro" id="IPR035595">
    <property type="entry name" value="UDP_glycos_trans_CS"/>
</dbReference>
<evidence type="ECO:0000313" key="7">
    <source>
        <dbReference type="Proteomes" id="UP000796880"/>
    </source>
</evidence>
<dbReference type="PANTHER" id="PTHR11926">
    <property type="entry name" value="GLUCOSYL/GLUCURONOSYL TRANSFERASES"/>
    <property type="match status" value="1"/>
</dbReference>
<dbReference type="Proteomes" id="UP000796880">
    <property type="component" value="Unassembled WGS sequence"/>
</dbReference>
<dbReference type="Pfam" id="PF00201">
    <property type="entry name" value="UDPGT"/>
    <property type="match status" value="1"/>
</dbReference>
<reference evidence="6" key="1">
    <citation type="submission" date="2020-03" db="EMBL/GenBank/DDBJ databases">
        <title>A high-quality chromosome-level genome assembly of a woody plant with both climbing and erect habits, Rhamnella rubrinervis.</title>
        <authorList>
            <person name="Lu Z."/>
            <person name="Yang Y."/>
            <person name="Zhu X."/>
            <person name="Sun Y."/>
        </authorList>
    </citation>
    <scope>NUCLEOTIDE SEQUENCE</scope>
    <source>
        <strain evidence="6">BYM</strain>
        <tissue evidence="6">Leaf</tissue>
    </source>
</reference>
<sequence length="448" mass="50333">MDSIEVADDKKPHAVVIPFPSQGHIKALLKFALLLHHRNFHITFVNTEFNHKRFLKSSGPHSLDGLPDFRFEAIPDGLPASDLDSTQDIPTLCDSIRKKSIAAPFLELLNRLNHRASTTNFIDNPPVTCIVSDGLMMFTTEVAEKLGIPDVKFFPIPACAFMGFKHGRTLMDKGIVPFKDEECLRNGYMDTVVDWIPGIKEFRLRDFPSFFRTTNPYDITLNFSIEKTEALDKASAVIFHTLEPLEPVVLEALTSVVPHNFVIGPLQLLLNHVPTDYSKNVGYSLWKEDAECLQWLDTKPPNSVLYVSFGSVAVITPQKLVEFGMGLAQSKQAFLWVIRPDLAVSESAILPPEFAVEIRARGLVTSWYPQEQVLNHPSVGGFLTHCGWNSTIESISAGVPMLCWPFFADQPTNSRFTCNEWGIGIEIHSEVKRDVVEKLVREIMEGER</sequence>
<evidence type="ECO:0000256" key="3">
    <source>
        <dbReference type="ARBA" id="ARBA00022679"/>
    </source>
</evidence>
<protein>
    <recommendedName>
        <fullName evidence="5">Glycosyltransferase</fullName>
        <ecNumber evidence="5">2.4.1.-</ecNumber>
    </recommendedName>
</protein>
<organism evidence="6 7">
    <name type="scientific">Rhamnella rubrinervis</name>
    <dbReference type="NCBI Taxonomy" id="2594499"/>
    <lineage>
        <taxon>Eukaryota</taxon>
        <taxon>Viridiplantae</taxon>
        <taxon>Streptophyta</taxon>
        <taxon>Embryophyta</taxon>
        <taxon>Tracheophyta</taxon>
        <taxon>Spermatophyta</taxon>
        <taxon>Magnoliopsida</taxon>
        <taxon>eudicotyledons</taxon>
        <taxon>Gunneridae</taxon>
        <taxon>Pentapetalae</taxon>
        <taxon>rosids</taxon>
        <taxon>fabids</taxon>
        <taxon>Rosales</taxon>
        <taxon>Rhamnaceae</taxon>
        <taxon>rhamnoid group</taxon>
        <taxon>Rhamneae</taxon>
        <taxon>Rhamnella</taxon>
    </lineage>
</organism>
<dbReference type="SUPFAM" id="SSF53756">
    <property type="entry name" value="UDP-Glycosyltransferase/glycogen phosphorylase"/>
    <property type="match status" value="1"/>
</dbReference>
<dbReference type="GO" id="GO:0080043">
    <property type="term" value="F:quercetin 3-O-glucosyltransferase activity"/>
    <property type="evidence" value="ECO:0007669"/>
    <property type="project" value="TreeGrafter"/>
</dbReference>
<dbReference type="CDD" id="cd03784">
    <property type="entry name" value="GT1_Gtf-like"/>
    <property type="match status" value="1"/>
</dbReference>
<dbReference type="InterPro" id="IPR002213">
    <property type="entry name" value="UDP_glucos_trans"/>
</dbReference>
<comment type="caution">
    <text evidence="6">The sequence shown here is derived from an EMBL/GenBank/DDBJ whole genome shotgun (WGS) entry which is preliminary data.</text>
</comment>
<keyword evidence="3 4" id="KW-0808">Transferase</keyword>
<dbReference type="PANTHER" id="PTHR11926:SF1516">
    <property type="entry name" value="GLYCOSYLTRANSFERASE"/>
    <property type="match status" value="1"/>
</dbReference>
<gene>
    <name evidence="6" type="ORF">FNV43_RR14793</name>
</gene>
<name>A0A8K0MGQ1_9ROSA</name>
<dbReference type="PROSITE" id="PS00375">
    <property type="entry name" value="UDPGT"/>
    <property type="match status" value="1"/>
</dbReference>
<evidence type="ECO:0000256" key="1">
    <source>
        <dbReference type="ARBA" id="ARBA00009995"/>
    </source>
</evidence>
<dbReference type="Gene3D" id="3.40.50.2000">
    <property type="entry name" value="Glycogen Phosphorylase B"/>
    <property type="match status" value="2"/>
</dbReference>
<dbReference type="GO" id="GO:0080044">
    <property type="term" value="F:quercetin 7-O-glucosyltransferase activity"/>
    <property type="evidence" value="ECO:0007669"/>
    <property type="project" value="TreeGrafter"/>
</dbReference>
<keyword evidence="7" id="KW-1185">Reference proteome</keyword>
<proteinExistence type="inferred from homology"/>